<keyword evidence="1" id="KW-0535">Nitrogen fixation</keyword>
<sequence>MSRFQMGDMVFAAQDLFNEPLEETGGGGIPGIAPDALLAPAGARGMVVNVGHAQELPEAEIYLVRFETAAEGVLSEPIGCLAEELCASGQS</sequence>
<dbReference type="AlphaFoldDB" id="A0A1J5TJ93"/>
<evidence type="ECO:0000256" key="1">
    <source>
        <dbReference type="ARBA" id="ARBA00023231"/>
    </source>
</evidence>
<dbReference type="InterPro" id="IPR007415">
    <property type="entry name" value="Nitrogenase_MoFe_mat_NifZ"/>
</dbReference>
<accession>A0A1J5TJ93</accession>
<gene>
    <name evidence="2" type="ORF">GALL_49150</name>
</gene>
<reference evidence="2" key="1">
    <citation type="submission" date="2016-10" db="EMBL/GenBank/DDBJ databases">
        <title>Sequence of Gallionella enrichment culture.</title>
        <authorList>
            <person name="Poehlein A."/>
            <person name="Muehling M."/>
            <person name="Daniel R."/>
        </authorList>
    </citation>
    <scope>NUCLEOTIDE SEQUENCE</scope>
</reference>
<dbReference type="EMBL" id="MLJW01000013">
    <property type="protein sequence ID" value="OIR13780.1"/>
    <property type="molecule type" value="Genomic_DNA"/>
</dbReference>
<dbReference type="Pfam" id="PF04319">
    <property type="entry name" value="NifZ"/>
    <property type="match status" value="1"/>
</dbReference>
<evidence type="ECO:0000313" key="2">
    <source>
        <dbReference type="EMBL" id="OIR13780.1"/>
    </source>
</evidence>
<name>A0A1J5TJ93_9ZZZZ</name>
<dbReference type="GO" id="GO:0009399">
    <property type="term" value="P:nitrogen fixation"/>
    <property type="evidence" value="ECO:0007669"/>
    <property type="project" value="InterPro"/>
</dbReference>
<comment type="caution">
    <text evidence="2">The sequence shown here is derived from an EMBL/GenBank/DDBJ whole genome shotgun (WGS) entry which is preliminary data.</text>
</comment>
<organism evidence="2">
    <name type="scientific">mine drainage metagenome</name>
    <dbReference type="NCBI Taxonomy" id="410659"/>
    <lineage>
        <taxon>unclassified sequences</taxon>
        <taxon>metagenomes</taxon>
        <taxon>ecological metagenomes</taxon>
    </lineage>
</organism>
<protein>
    <submittedName>
        <fullName evidence="2">NifZ domain protein</fullName>
    </submittedName>
</protein>
<proteinExistence type="predicted"/>